<evidence type="ECO:0000313" key="4">
    <source>
        <dbReference type="Proteomes" id="UP001558713"/>
    </source>
</evidence>
<dbReference type="Proteomes" id="UP001558713">
    <property type="component" value="Unassembled WGS sequence"/>
</dbReference>
<feature type="compositionally biased region" description="Low complexity" evidence="1">
    <location>
        <begin position="432"/>
        <end position="448"/>
    </location>
</feature>
<sequence>MNLRSHGPTNLIDRVDDIRQLERTISRARREQERLDREEQAGMADIENQPENQFDEEQQAGAGNNNPQRRGNAQGNVAGNAQGNVGVNGQGNVGGNNNARRYPQVHPQRPRQNIGAYDEPHTHGNRTGIQPPPVDNHNFEIKASLINMVQGSKFHGLAMEDPLDHLDQFDRFCGTTKMNGVSEDALKLRLFPFSLGEKAHTWEKNLPPDSITTWDQCKKAFLGKFFSATRTNRLRNEISSFTQRGNESFSEAWERFKGLTSQCPHHGFTPGSLLGTLYRGVSPKYRAHLDIASRGNFLGQEAEDGLNLVESLATSDSNYGGEDYDRSSRDGSEVNERHRREMKALNEKMDKLLQVSQKQVHFVGDNDGSQGYQDAGDESFDDTQEEMNYIGGQGQGFNKGFNPNFRNHPNFSYRNPNVENPQDQTYPAAKPQGSNQQGNYQGNNHQGNFRPKAPFVPNQAFYPNQGQTSASKPSSDDTNALLKRILENQNRGAMELTTQMTAIHNKVDGVYQDLNAKYESLSSQVAQMSSSSSKRPIGVLPGKSETNPKEYANAITLRCGKKLPSGDSNVDNAKEKGEIVIEIEDEIGTVKDEEGLKEKVEDAGTDVEEVVLEKGKGKAVEEVTKDNIGVIAPKTGSTFSKKETLFVPPPYEPKLPFPGRFKKQLMEKYRAMFDKQMKEVTVTMPLLDAFVLSPPYSKFLKDAVREKKNQMESMVLLTHECSAIIQRKVIAKKKEDPGSFTLPCSLGPLSFSRCLCDLGASVSLMPLSVAKRLDFTKYKDCRISLVLADRSIKTPIGLLEDLPVMVGHFQIPTDFIVLEMDEEPMDPLILGRPFLRTAGSLIDVEGGKINLRLGREVLTFDINRVMRKPTIEGQMFYIEEMDALADELLEEITLEDSLQSTLTVKKGEFGLLEMTSE</sequence>
<feature type="region of interest" description="Disordered" evidence="1">
    <location>
        <begin position="317"/>
        <end position="338"/>
    </location>
</feature>
<dbReference type="InterPro" id="IPR021109">
    <property type="entry name" value="Peptidase_aspartic_dom_sf"/>
</dbReference>
<reference evidence="3 4" key="1">
    <citation type="submission" date="2024-04" db="EMBL/GenBank/DDBJ databases">
        <title>Genome assembly C_amara_ONT_v2.</title>
        <authorList>
            <person name="Yant L."/>
            <person name="Moore C."/>
            <person name="Slenker M."/>
        </authorList>
    </citation>
    <scope>NUCLEOTIDE SEQUENCE [LARGE SCALE GENOMIC DNA]</scope>
    <source>
        <tissue evidence="3">Leaf</tissue>
    </source>
</reference>
<gene>
    <name evidence="3" type="ORF">V5N11_028604</name>
</gene>
<accession>A0ABD1B874</accession>
<dbReference type="PANTHER" id="PTHR33067">
    <property type="entry name" value="RNA-DIRECTED DNA POLYMERASE-RELATED"/>
    <property type="match status" value="1"/>
</dbReference>
<feature type="region of interest" description="Disordered" evidence="1">
    <location>
        <begin position="29"/>
        <end position="133"/>
    </location>
</feature>
<feature type="region of interest" description="Disordered" evidence="1">
    <location>
        <begin position="388"/>
        <end position="477"/>
    </location>
</feature>
<organism evidence="3 4">
    <name type="scientific">Cardamine amara subsp. amara</name>
    <dbReference type="NCBI Taxonomy" id="228776"/>
    <lineage>
        <taxon>Eukaryota</taxon>
        <taxon>Viridiplantae</taxon>
        <taxon>Streptophyta</taxon>
        <taxon>Embryophyta</taxon>
        <taxon>Tracheophyta</taxon>
        <taxon>Spermatophyta</taxon>
        <taxon>Magnoliopsida</taxon>
        <taxon>eudicotyledons</taxon>
        <taxon>Gunneridae</taxon>
        <taxon>Pentapetalae</taxon>
        <taxon>rosids</taxon>
        <taxon>malvids</taxon>
        <taxon>Brassicales</taxon>
        <taxon>Brassicaceae</taxon>
        <taxon>Cardamineae</taxon>
        <taxon>Cardamine</taxon>
    </lineage>
</organism>
<evidence type="ECO:0000256" key="1">
    <source>
        <dbReference type="SAM" id="MobiDB-lite"/>
    </source>
</evidence>
<keyword evidence="4" id="KW-1185">Reference proteome</keyword>
<feature type="compositionally biased region" description="Polar residues" evidence="1">
    <location>
        <begin position="407"/>
        <end position="425"/>
    </location>
</feature>
<dbReference type="AlphaFoldDB" id="A0ABD1B874"/>
<dbReference type="PANTHER" id="PTHR33067:SF31">
    <property type="entry name" value="RNA-DIRECTED DNA POLYMERASE"/>
    <property type="match status" value="1"/>
</dbReference>
<proteinExistence type="predicted"/>
<evidence type="ECO:0000313" key="3">
    <source>
        <dbReference type="EMBL" id="KAL1215141.1"/>
    </source>
</evidence>
<feature type="compositionally biased region" description="Low complexity" evidence="1">
    <location>
        <begin position="71"/>
        <end position="85"/>
    </location>
</feature>
<feature type="compositionally biased region" description="Basic and acidic residues" evidence="1">
    <location>
        <begin position="323"/>
        <end position="338"/>
    </location>
</feature>
<protein>
    <recommendedName>
        <fullName evidence="2">Retrotransposon gag domain-containing protein</fullName>
    </recommendedName>
</protein>
<comment type="caution">
    <text evidence="3">The sequence shown here is derived from an EMBL/GenBank/DDBJ whole genome shotgun (WGS) entry which is preliminary data.</text>
</comment>
<dbReference type="CDD" id="cd00303">
    <property type="entry name" value="retropepsin_like"/>
    <property type="match status" value="1"/>
</dbReference>
<dbReference type="EMBL" id="JBANAX010000291">
    <property type="protein sequence ID" value="KAL1215141.1"/>
    <property type="molecule type" value="Genomic_DNA"/>
</dbReference>
<dbReference type="Pfam" id="PF03732">
    <property type="entry name" value="Retrotrans_gag"/>
    <property type="match status" value="1"/>
</dbReference>
<feature type="compositionally biased region" description="Basic and acidic residues" evidence="1">
    <location>
        <begin position="29"/>
        <end position="40"/>
    </location>
</feature>
<evidence type="ECO:0000259" key="2">
    <source>
        <dbReference type="Pfam" id="PF03732"/>
    </source>
</evidence>
<feature type="compositionally biased region" description="Polar residues" evidence="1">
    <location>
        <begin position="461"/>
        <end position="477"/>
    </location>
</feature>
<feature type="domain" description="Retrotransposon gag" evidence="2">
    <location>
        <begin position="189"/>
        <end position="282"/>
    </location>
</feature>
<dbReference type="InterPro" id="IPR005162">
    <property type="entry name" value="Retrotrans_gag_dom"/>
</dbReference>
<dbReference type="Gene3D" id="2.40.70.10">
    <property type="entry name" value="Acid Proteases"/>
    <property type="match status" value="1"/>
</dbReference>
<name>A0ABD1B874_CARAN</name>